<reference evidence="2" key="2">
    <citation type="submission" date="2021-04" db="EMBL/GenBank/DDBJ databases">
        <authorList>
            <person name="Gilroy R."/>
        </authorList>
    </citation>
    <scope>NUCLEOTIDE SEQUENCE</scope>
    <source>
        <strain evidence="2">ChiGjej6B6-1540</strain>
    </source>
</reference>
<keyword evidence="1" id="KW-0812">Transmembrane</keyword>
<sequence>MFKPDLSGEDREDTPAREAPARLSEILTYDCFTLVRIGLLTFLVMVPLITIPPAYMAMNALVRQVLQGKVVRCRDFWPAFKTGFLRSYGAFFVAVLLPVLALACAVFYAGRVEEQPLLFALCVFSILIFALSVLAAPHLYPLTTAGVPLAQAVRESVLLGCANPLRAFFATLIHNGLMLFGVAFLPLSVPYFLLGGLSVPCLIGQFLVRPVLLRYRSEGEDTGL</sequence>
<dbReference type="Pfam" id="PF04854">
    <property type="entry name" value="DUF624"/>
    <property type="match status" value="1"/>
</dbReference>
<gene>
    <name evidence="2" type="ORF">H9868_04545</name>
</gene>
<dbReference type="EMBL" id="DXGA01000099">
    <property type="protein sequence ID" value="HIW93793.1"/>
    <property type="molecule type" value="Genomic_DNA"/>
</dbReference>
<dbReference type="InterPro" id="IPR006938">
    <property type="entry name" value="DUF624"/>
</dbReference>
<protein>
    <submittedName>
        <fullName evidence="2">DUF624 domain-containing protein</fullName>
    </submittedName>
</protein>
<reference evidence="2" key="1">
    <citation type="journal article" date="2021" name="PeerJ">
        <title>Extensive microbial diversity within the chicken gut microbiome revealed by metagenomics and culture.</title>
        <authorList>
            <person name="Gilroy R."/>
            <person name="Ravi A."/>
            <person name="Getino M."/>
            <person name="Pursley I."/>
            <person name="Horton D.L."/>
            <person name="Alikhan N.F."/>
            <person name="Baker D."/>
            <person name="Gharbi K."/>
            <person name="Hall N."/>
            <person name="Watson M."/>
            <person name="Adriaenssens E.M."/>
            <person name="Foster-Nyarko E."/>
            <person name="Jarju S."/>
            <person name="Secka A."/>
            <person name="Antonio M."/>
            <person name="Oren A."/>
            <person name="Chaudhuri R.R."/>
            <person name="La Ragione R."/>
            <person name="Hildebrand F."/>
            <person name="Pallen M.J."/>
        </authorList>
    </citation>
    <scope>NUCLEOTIDE SEQUENCE</scope>
    <source>
        <strain evidence="2">ChiGjej6B6-1540</strain>
    </source>
</reference>
<dbReference type="Proteomes" id="UP000824192">
    <property type="component" value="Unassembled WGS sequence"/>
</dbReference>
<name>A0A9D1UNG0_9FIRM</name>
<feature type="transmembrane region" description="Helical" evidence="1">
    <location>
        <begin position="37"/>
        <end position="62"/>
    </location>
</feature>
<organism evidence="2 3">
    <name type="scientific">Candidatus Flavonifractor merdipullorum</name>
    <dbReference type="NCBI Taxonomy" id="2838590"/>
    <lineage>
        <taxon>Bacteria</taxon>
        <taxon>Bacillati</taxon>
        <taxon>Bacillota</taxon>
        <taxon>Clostridia</taxon>
        <taxon>Eubacteriales</taxon>
        <taxon>Oscillospiraceae</taxon>
        <taxon>Flavonifractor</taxon>
    </lineage>
</organism>
<comment type="caution">
    <text evidence="2">The sequence shown here is derived from an EMBL/GenBank/DDBJ whole genome shotgun (WGS) entry which is preliminary data.</text>
</comment>
<proteinExistence type="predicted"/>
<feature type="transmembrane region" description="Helical" evidence="1">
    <location>
        <begin position="83"/>
        <end position="110"/>
    </location>
</feature>
<dbReference type="AlphaFoldDB" id="A0A9D1UNG0"/>
<evidence type="ECO:0000256" key="1">
    <source>
        <dbReference type="SAM" id="Phobius"/>
    </source>
</evidence>
<accession>A0A9D1UNG0</accession>
<evidence type="ECO:0000313" key="2">
    <source>
        <dbReference type="EMBL" id="HIW93793.1"/>
    </source>
</evidence>
<feature type="transmembrane region" description="Helical" evidence="1">
    <location>
        <begin position="116"/>
        <end position="136"/>
    </location>
</feature>
<keyword evidence="1" id="KW-0472">Membrane</keyword>
<keyword evidence="1" id="KW-1133">Transmembrane helix</keyword>
<evidence type="ECO:0000313" key="3">
    <source>
        <dbReference type="Proteomes" id="UP000824192"/>
    </source>
</evidence>